<keyword evidence="1 3" id="KW-0328">Glycosyltransferase</keyword>
<dbReference type="Proteomes" id="UP000186922">
    <property type="component" value="Unassembled WGS sequence"/>
</dbReference>
<evidence type="ECO:0000313" key="4">
    <source>
        <dbReference type="EMBL" id="GAU89172.1"/>
    </source>
</evidence>
<sequence length="255" mass="29119">MARKPQCLFLRSIPSPRGKWCIVFLGASFLVVSLILALNVDVISLAIPLHEWKIYRIGCIFSSSQTTAHSPEAPQYISHAFHPLVGTGNLMFIYASLWGIAKKNGLTPTIPFTKLHDAFHLDLSPEQFFDLSDCDNYVFGMDECCLYDERTEQIFQRAVGRNVSLWGYFQSSRYFHPEHETDIRRQFAFKENIDVRANDIIKGFRLRSGDSMQVSCLSFCFCTRADVSGNVDVTCHLSRGMRERCATQNRIKVIE</sequence>
<evidence type="ECO:0000256" key="1">
    <source>
        <dbReference type="ARBA" id="ARBA00022676"/>
    </source>
</evidence>
<keyword evidence="5" id="KW-1185">Reference proteome</keyword>
<comment type="pathway">
    <text evidence="3">Protein modification; protein glycosylation.</text>
</comment>
<dbReference type="GO" id="GO:0005975">
    <property type="term" value="P:carbohydrate metabolic process"/>
    <property type="evidence" value="ECO:0007669"/>
    <property type="project" value="InterPro"/>
</dbReference>
<accession>A0A1D1UNE4</accession>
<keyword evidence="3" id="KW-0735">Signal-anchor</keyword>
<dbReference type="PANTHER" id="PTHR11927">
    <property type="entry name" value="GALACTOSIDE 2-L-FUCOSYLTRANSFERASE"/>
    <property type="match status" value="1"/>
</dbReference>
<evidence type="ECO:0000256" key="3">
    <source>
        <dbReference type="RuleBase" id="RU363129"/>
    </source>
</evidence>
<keyword evidence="3" id="KW-0812">Transmembrane</keyword>
<name>A0A1D1UNE4_RAMVA</name>
<dbReference type="UniPathway" id="UPA00378"/>
<organism evidence="4 5">
    <name type="scientific">Ramazzottius varieornatus</name>
    <name type="common">Water bear</name>
    <name type="synonym">Tardigrade</name>
    <dbReference type="NCBI Taxonomy" id="947166"/>
    <lineage>
        <taxon>Eukaryota</taxon>
        <taxon>Metazoa</taxon>
        <taxon>Ecdysozoa</taxon>
        <taxon>Tardigrada</taxon>
        <taxon>Eutardigrada</taxon>
        <taxon>Parachela</taxon>
        <taxon>Hypsibioidea</taxon>
        <taxon>Ramazzottiidae</taxon>
        <taxon>Ramazzottius</taxon>
    </lineage>
</organism>
<dbReference type="OrthoDB" id="3226at2759"/>
<keyword evidence="3" id="KW-0325">Glycoprotein</keyword>
<keyword evidence="3" id="KW-1133">Transmembrane helix</keyword>
<evidence type="ECO:0000313" key="5">
    <source>
        <dbReference type="Proteomes" id="UP000186922"/>
    </source>
</evidence>
<keyword evidence="3" id="KW-0472">Membrane</keyword>
<protein>
    <recommendedName>
        <fullName evidence="3">L-Fucosyltransferase</fullName>
        <ecNumber evidence="3">2.4.1.-</ecNumber>
    </recommendedName>
</protein>
<dbReference type="STRING" id="947166.A0A1D1UNE4"/>
<reference evidence="4 5" key="1">
    <citation type="journal article" date="2016" name="Nat. Commun.">
        <title>Extremotolerant tardigrade genome and improved radiotolerance of human cultured cells by tardigrade-unique protein.</title>
        <authorList>
            <person name="Hashimoto T."/>
            <person name="Horikawa D.D."/>
            <person name="Saito Y."/>
            <person name="Kuwahara H."/>
            <person name="Kozuka-Hata H."/>
            <person name="Shin-I T."/>
            <person name="Minakuchi Y."/>
            <person name="Ohishi K."/>
            <person name="Motoyama A."/>
            <person name="Aizu T."/>
            <person name="Enomoto A."/>
            <person name="Kondo K."/>
            <person name="Tanaka S."/>
            <person name="Hara Y."/>
            <person name="Koshikawa S."/>
            <person name="Sagara H."/>
            <person name="Miura T."/>
            <person name="Yokobori S."/>
            <person name="Miyagawa K."/>
            <person name="Suzuki Y."/>
            <person name="Kubo T."/>
            <person name="Oyama M."/>
            <person name="Kohara Y."/>
            <person name="Fujiyama A."/>
            <person name="Arakawa K."/>
            <person name="Katayama T."/>
            <person name="Toyoda A."/>
            <person name="Kunieda T."/>
        </authorList>
    </citation>
    <scope>NUCLEOTIDE SEQUENCE [LARGE SCALE GENOMIC DNA]</scope>
    <source>
        <strain evidence="4 5">YOKOZUNA-1</strain>
    </source>
</reference>
<dbReference type="PANTHER" id="PTHR11927:SF9">
    <property type="entry name" value="L-FUCOSYLTRANSFERASE"/>
    <property type="match status" value="1"/>
</dbReference>
<dbReference type="AlphaFoldDB" id="A0A1D1UNE4"/>
<comment type="similarity">
    <text evidence="3">Belongs to the glycosyltransferase 11 family.</text>
</comment>
<dbReference type="GO" id="GO:0008107">
    <property type="term" value="F:galactoside 2-alpha-L-fucosyltransferase activity"/>
    <property type="evidence" value="ECO:0007669"/>
    <property type="project" value="InterPro"/>
</dbReference>
<dbReference type="InterPro" id="IPR002516">
    <property type="entry name" value="Glyco_trans_11"/>
</dbReference>
<gene>
    <name evidence="4" type="primary">RvY_01753</name>
    <name evidence="4" type="synonym">RvY_01753.2</name>
    <name evidence="4" type="ORF">RvY_01753-2</name>
</gene>
<keyword evidence="3" id="KW-0333">Golgi apparatus</keyword>
<comment type="caution">
    <text evidence="4">The sequence shown here is derived from an EMBL/GenBank/DDBJ whole genome shotgun (WGS) entry which is preliminary data.</text>
</comment>
<keyword evidence="2 3" id="KW-0808">Transferase</keyword>
<dbReference type="GO" id="GO:0032580">
    <property type="term" value="C:Golgi cisterna membrane"/>
    <property type="evidence" value="ECO:0007669"/>
    <property type="project" value="UniProtKB-SubCell"/>
</dbReference>
<evidence type="ECO:0000256" key="2">
    <source>
        <dbReference type="ARBA" id="ARBA00022679"/>
    </source>
</evidence>
<proteinExistence type="inferred from homology"/>
<dbReference type="EMBL" id="BDGG01000001">
    <property type="protein sequence ID" value="GAU89172.1"/>
    <property type="molecule type" value="Genomic_DNA"/>
</dbReference>
<feature type="transmembrane region" description="Helical" evidence="3">
    <location>
        <begin position="20"/>
        <end position="40"/>
    </location>
</feature>
<dbReference type="EC" id="2.4.1.-" evidence="3"/>
<comment type="subcellular location">
    <subcellularLocation>
        <location evidence="3">Golgi apparatus</location>
        <location evidence="3">Golgi stack membrane</location>
        <topology evidence="3">Single-pass type II membrane protein</topology>
    </subcellularLocation>
</comment>